<comment type="caution">
    <text evidence="1">The sequence shown here is derived from an EMBL/GenBank/DDBJ whole genome shotgun (WGS) entry which is preliminary data.</text>
</comment>
<protein>
    <submittedName>
        <fullName evidence="1">Uncharacterized protein</fullName>
    </submittedName>
</protein>
<keyword evidence="2" id="KW-1185">Reference proteome</keyword>
<dbReference type="EMBL" id="JARKIB010000041">
    <property type="protein sequence ID" value="KAJ7758707.1"/>
    <property type="molecule type" value="Genomic_DNA"/>
</dbReference>
<proteinExistence type="predicted"/>
<sequence length="440" mass="49109">MNSEKRPPGPIQPYISWFGIRRPLNHREKDRIASDREVFLLPKDMVQGIARPETILPPVRDDRQIEYSEAPVIRPGSSCVSYELKVDPIVLSLSTSRLRLLKVLISNKPAAACVKVFNIHLLLDDVLKSFPRLIQLAVPNLTALKSLNYSSSPALFSAFAHTHFPRLHDCLIPLCADTTAFLRLHPTIIQLGVLPDSDPPTPPVYPGLSEVSLPALRDFSGPAGVVRQVVAGSSLIEVVTISWDRRLEEGYSAVLVAFATTQTPLRMMRNFVFAWDAALLLAIAKHLPHLTLLSIWNIDLYNTSPDDGALEAYYDGLKTAILDLPHLSIIVCTSHVEHTPPSIHDLDLEFRTVRECGARSAALHRCTLTSSTMWVRGAENFWYPCAANKDRAESQWRLLWLVELVLAARTEFPGYAAEMERMLGKAHWPAALKKLNLSAE</sequence>
<gene>
    <name evidence="1" type="ORF">B0H16DRAFT_1689250</name>
</gene>
<dbReference type="AlphaFoldDB" id="A0AAD7NFF1"/>
<reference evidence="1" key="1">
    <citation type="submission" date="2023-03" db="EMBL/GenBank/DDBJ databases">
        <title>Massive genome expansion in bonnet fungi (Mycena s.s.) driven by repeated elements and novel gene families across ecological guilds.</title>
        <authorList>
            <consortium name="Lawrence Berkeley National Laboratory"/>
            <person name="Harder C.B."/>
            <person name="Miyauchi S."/>
            <person name="Viragh M."/>
            <person name="Kuo A."/>
            <person name="Thoen E."/>
            <person name="Andreopoulos B."/>
            <person name="Lu D."/>
            <person name="Skrede I."/>
            <person name="Drula E."/>
            <person name="Henrissat B."/>
            <person name="Morin E."/>
            <person name="Kohler A."/>
            <person name="Barry K."/>
            <person name="LaButti K."/>
            <person name="Morin E."/>
            <person name="Salamov A."/>
            <person name="Lipzen A."/>
            <person name="Mereny Z."/>
            <person name="Hegedus B."/>
            <person name="Baldrian P."/>
            <person name="Stursova M."/>
            <person name="Weitz H."/>
            <person name="Taylor A."/>
            <person name="Grigoriev I.V."/>
            <person name="Nagy L.G."/>
            <person name="Martin F."/>
            <person name="Kauserud H."/>
        </authorList>
    </citation>
    <scope>NUCLEOTIDE SEQUENCE</scope>
    <source>
        <strain evidence="1">CBHHK182m</strain>
    </source>
</reference>
<accession>A0AAD7NFF1</accession>
<name>A0AAD7NFF1_9AGAR</name>
<evidence type="ECO:0000313" key="1">
    <source>
        <dbReference type="EMBL" id="KAJ7758707.1"/>
    </source>
</evidence>
<organism evidence="1 2">
    <name type="scientific">Mycena metata</name>
    <dbReference type="NCBI Taxonomy" id="1033252"/>
    <lineage>
        <taxon>Eukaryota</taxon>
        <taxon>Fungi</taxon>
        <taxon>Dikarya</taxon>
        <taxon>Basidiomycota</taxon>
        <taxon>Agaricomycotina</taxon>
        <taxon>Agaricomycetes</taxon>
        <taxon>Agaricomycetidae</taxon>
        <taxon>Agaricales</taxon>
        <taxon>Marasmiineae</taxon>
        <taxon>Mycenaceae</taxon>
        <taxon>Mycena</taxon>
    </lineage>
</organism>
<dbReference type="Proteomes" id="UP001215598">
    <property type="component" value="Unassembled WGS sequence"/>
</dbReference>
<evidence type="ECO:0000313" key="2">
    <source>
        <dbReference type="Proteomes" id="UP001215598"/>
    </source>
</evidence>